<dbReference type="VEuPathDB" id="TrichDB:TRFO_28904"/>
<dbReference type="Proteomes" id="UP000179807">
    <property type="component" value="Unassembled WGS sequence"/>
</dbReference>
<dbReference type="InterPro" id="IPR018845">
    <property type="entry name" value="Initiator-bd"/>
</dbReference>
<evidence type="ECO:0000259" key="1">
    <source>
        <dbReference type="Pfam" id="PF10416"/>
    </source>
</evidence>
<keyword evidence="3" id="KW-1185">Reference proteome</keyword>
<dbReference type="InterPro" id="IPR036388">
    <property type="entry name" value="WH-like_DNA-bd_sf"/>
</dbReference>
<evidence type="ECO:0000313" key="3">
    <source>
        <dbReference type="Proteomes" id="UP000179807"/>
    </source>
</evidence>
<gene>
    <name evidence="2" type="ORF">TRFO_28904</name>
</gene>
<proteinExistence type="predicted"/>
<sequence>MEDLSWFEFEFELDQVFKDYSYTLSPEDTTPSLNQSYSFHHLHLEQVIAKTTSESPITYTMNPKKNLIDNVSISESQNLHETTFIFHENPLFGGFFTPFTSSLNEVINPMKLKFLPEEMWTDCYISFDTLKKAYFSQKLGVKVRFQHKLWNALQITKEFPNLYQMVGAIWVTDTIFKADMKIFGLLMNLLHPKQSLCVKNGSFPTHGFKEVSENEIDRKQLKFPGVMDNIDRNSVKFFYHEDGAFTFMNNPDLDKCKFKRIL</sequence>
<name>A0A1J4K1M1_9EUKA</name>
<reference evidence="2" key="1">
    <citation type="submission" date="2016-10" db="EMBL/GenBank/DDBJ databases">
        <authorList>
            <person name="Benchimol M."/>
            <person name="Almeida L.G."/>
            <person name="Vasconcelos A.T."/>
            <person name="Perreira-Neves A."/>
            <person name="Rosa I.A."/>
            <person name="Tasca T."/>
            <person name="Bogo M.R."/>
            <person name="de Souza W."/>
        </authorList>
    </citation>
    <scope>NUCLEOTIDE SEQUENCE [LARGE SCALE GENOMIC DNA]</scope>
    <source>
        <strain evidence="2">K</strain>
    </source>
</reference>
<comment type="caution">
    <text evidence="2">The sequence shown here is derived from an EMBL/GenBank/DDBJ whole genome shotgun (WGS) entry which is preliminary data.</text>
</comment>
<evidence type="ECO:0000313" key="2">
    <source>
        <dbReference type="EMBL" id="OHT03646.1"/>
    </source>
</evidence>
<dbReference type="EMBL" id="MLAK01000819">
    <property type="protein sequence ID" value="OHT03646.1"/>
    <property type="molecule type" value="Genomic_DNA"/>
</dbReference>
<dbReference type="RefSeq" id="XP_068356782.1">
    <property type="nucleotide sequence ID" value="XM_068506451.1"/>
</dbReference>
<accession>A0A1J4K1M1</accession>
<dbReference type="GeneID" id="94841155"/>
<organism evidence="2 3">
    <name type="scientific">Tritrichomonas foetus</name>
    <dbReference type="NCBI Taxonomy" id="1144522"/>
    <lineage>
        <taxon>Eukaryota</taxon>
        <taxon>Metamonada</taxon>
        <taxon>Parabasalia</taxon>
        <taxon>Tritrichomonadida</taxon>
        <taxon>Tritrichomonadidae</taxon>
        <taxon>Tritrichomonas</taxon>
    </lineage>
</organism>
<dbReference type="AlphaFoldDB" id="A0A1J4K1M1"/>
<protein>
    <recommendedName>
        <fullName evidence="1">Initiator binding domain-containing protein</fullName>
    </recommendedName>
</protein>
<dbReference type="Pfam" id="PF10416">
    <property type="entry name" value="IBD"/>
    <property type="match status" value="1"/>
</dbReference>
<feature type="domain" description="Initiator binding" evidence="1">
    <location>
        <begin position="124"/>
        <end position="219"/>
    </location>
</feature>
<dbReference type="Gene3D" id="1.10.10.10">
    <property type="entry name" value="Winged helix-like DNA-binding domain superfamily/Winged helix DNA-binding domain"/>
    <property type="match status" value="1"/>
</dbReference>